<name>A0AAW1QN13_9CHLO</name>
<accession>A0AAW1QN13</accession>
<gene>
    <name evidence="8" type="ORF">WJX81_001548</name>
</gene>
<dbReference type="GO" id="GO:0005886">
    <property type="term" value="C:plasma membrane"/>
    <property type="evidence" value="ECO:0007669"/>
    <property type="project" value="TreeGrafter"/>
</dbReference>
<proteinExistence type="inferred from homology"/>
<feature type="transmembrane region" description="Helical" evidence="7">
    <location>
        <begin position="308"/>
        <end position="331"/>
    </location>
</feature>
<keyword evidence="9" id="KW-1185">Reference proteome</keyword>
<dbReference type="GO" id="GO:0005794">
    <property type="term" value="C:Golgi apparatus"/>
    <property type="evidence" value="ECO:0007669"/>
    <property type="project" value="TreeGrafter"/>
</dbReference>
<dbReference type="AlphaFoldDB" id="A0AAW1QN13"/>
<dbReference type="EMBL" id="JALJOU010000083">
    <property type="protein sequence ID" value="KAK9822809.1"/>
    <property type="molecule type" value="Genomic_DNA"/>
</dbReference>
<evidence type="ECO:0000256" key="2">
    <source>
        <dbReference type="ARBA" id="ARBA00009457"/>
    </source>
</evidence>
<dbReference type="PANTHER" id="PTHR10926">
    <property type="entry name" value="CELL CYCLE CONTROL PROTEIN 50"/>
    <property type="match status" value="1"/>
</dbReference>
<dbReference type="InterPro" id="IPR005045">
    <property type="entry name" value="CDC50/LEM3_fam"/>
</dbReference>
<evidence type="ECO:0000256" key="1">
    <source>
        <dbReference type="ARBA" id="ARBA00004141"/>
    </source>
</evidence>
<dbReference type="Pfam" id="PF03381">
    <property type="entry name" value="CDC50"/>
    <property type="match status" value="1"/>
</dbReference>
<comment type="caution">
    <text evidence="8">The sequence shown here is derived from an EMBL/GenBank/DDBJ whole genome shotgun (WGS) entry which is preliminary data.</text>
</comment>
<evidence type="ECO:0000256" key="4">
    <source>
        <dbReference type="ARBA" id="ARBA00022989"/>
    </source>
</evidence>
<dbReference type="GO" id="GO:0005783">
    <property type="term" value="C:endoplasmic reticulum"/>
    <property type="evidence" value="ECO:0007669"/>
    <property type="project" value="TreeGrafter"/>
</dbReference>
<protein>
    <recommendedName>
        <fullName evidence="6">ALA-interacting subunit</fullName>
    </recommendedName>
</protein>
<keyword evidence="4 7" id="KW-1133">Transmembrane helix</keyword>
<evidence type="ECO:0000256" key="3">
    <source>
        <dbReference type="ARBA" id="ARBA00022692"/>
    </source>
</evidence>
<evidence type="ECO:0000256" key="5">
    <source>
        <dbReference type="ARBA" id="ARBA00023136"/>
    </source>
</evidence>
<dbReference type="Proteomes" id="UP001445335">
    <property type="component" value="Unassembled WGS sequence"/>
</dbReference>
<organism evidence="8 9">
    <name type="scientific">Elliptochloris bilobata</name>
    <dbReference type="NCBI Taxonomy" id="381761"/>
    <lineage>
        <taxon>Eukaryota</taxon>
        <taxon>Viridiplantae</taxon>
        <taxon>Chlorophyta</taxon>
        <taxon>core chlorophytes</taxon>
        <taxon>Trebouxiophyceae</taxon>
        <taxon>Trebouxiophyceae incertae sedis</taxon>
        <taxon>Elliptochloris clade</taxon>
        <taxon>Elliptochloris</taxon>
    </lineage>
</organism>
<dbReference type="PIRSF" id="PIRSF015840">
    <property type="entry name" value="DUF284_TM_euk"/>
    <property type="match status" value="1"/>
</dbReference>
<evidence type="ECO:0000256" key="7">
    <source>
        <dbReference type="SAM" id="Phobius"/>
    </source>
</evidence>
<evidence type="ECO:0000313" key="8">
    <source>
        <dbReference type="EMBL" id="KAK9822809.1"/>
    </source>
</evidence>
<evidence type="ECO:0000313" key="9">
    <source>
        <dbReference type="Proteomes" id="UP001445335"/>
    </source>
</evidence>
<evidence type="ECO:0000256" key="6">
    <source>
        <dbReference type="PIRNR" id="PIRNR015840"/>
    </source>
</evidence>
<feature type="transmembrane region" description="Helical" evidence="7">
    <location>
        <begin position="39"/>
        <end position="65"/>
    </location>
</feature>
<dbReference type="PANTHER" id="PTHR10926:SF0">
    <property type="entry name" value="CDC50, ISOFORM A"/>
    <property type="match status" value="1"/>
</dbReference>
<keyword evidence="5 6" id="KW-0472">Membrane</keyword>
<comment type="similarity">
    <text evidence="2 6">Belongs to the CDC50/LEM3 family.</text>
</comment>
<sequence length="356" mass="39268">MGLFRRKKEAGTEEKSHFYHRFAQQELAGWSPVITAKVVVIYFFVVAAVCVALGVPVLVASLGIVQYSVRYDDQGPMAGFNDQARHNLAAARSARLHERGGAGVTIPVEIQVERDMQPPVYVYYSLHSFYQNHKRYVRSRNDGQLAGKTKDPNVKCQPQQFVGGNASQPINPCGLIAWSLFNDSFSATVAGPAGAQSTPLNLSESGIAWGYDKTHLYGAYRPTNFNSDPAYRGGNMSTVPVNQNEHLMVWMKPAAKPSFRKLWAIIRDPIPAGSVVRIVVQNRFNTYDFGGAKEFVLSTNSWMGGKNLFLGVAYLVVGGLAFLTALAFLVANYTGCFGALRRRKFGDVSVLSWNRK</sequence>
<comment type="subcellular location">
    <subcellularLocation>
        <location evidence="1">Membrane</location>
        <topology evidence="1">Multi-pass membrane protein</topology>
    </subcellularLocation>
</comment>
<keyword evidence="3 7" id="KW-0812">Transmembrane</keyword>
<reference evidence="8 9" key="1">
    <citation type="journal article" date="2024" name="Nat. Commun.">
        <title>Phylogenomics reveals the evolutionary origins of lichenization in chlorophyte algae.</title>
        <authorList>
            <person name="Puginier C."/>
            <person name="Libourel C."/>
            <person name="Otte J."/>
            <person name="Skaloud P."/>
            <person name="Haon M."/>
            <person name="Grisel S."/>
            <person name="Petersen M."/>
            <person name="Berrin J.G."/>
            <person name="Delaux P.M."/>
            <person name="Dal Grande F."/>
            <person name="Keller J."/>
        </authorList>
    </citation>
    <scope>NUCLEOTIDE SEQUENCE [LARGE SCALE GENOMIC DNA]</scope>
    <source>
        <strain evidence="8 9">SAG 245.80</strain>
    </source>
</reference>